<reference evidence="2 3" key="1">
    <citation type="submission" date="2011-08" db="EMBL/GenBank/DDBJ databases">
        <title>The complete genome of Methanofollis liminatans DSM 4140.</title>
        <authorList>
            <consortium name="US DOE Joint Genome Institute (JGI-PGF)"/>
            <person name="Lucas S."/>
            <person name="Han J."/>
            <person name="Lapidus A."/>
            <person name="Bruce D."/>
            <person name="Goodwin L."/>
            <person name="Pitluck S."/>
            <person name="Peters L."/>
            <person name="Kyrpides N."/>
            <person name="Mavromatis K."/>
            <person name="Ivanova N."/>
            <person name="Mikhailova N."/>
            <person name="Lu M."/>
            <person name="Detter J.C."/>
            <person name="Tapia R."/>
            <person name="Han C."/>
            <person name="Land M."/>
            <person name="Hauser L."/>
            <person name="Markowitz V."/>
            <person name="Cheng J.-F."/>
            <person name="Hugenholtz P."/>
            <person name="Woyke T."/>
            <person name="Wu D."/>
            <person name="Spring S."/>
            <person name="Schuler E."/>
            <person name="Brambilla E."/>
            <person name="Klenk H.-P."/>
            <person name="Eisen J.A."/>
        </authorList>
    </citation>
    <scope>NUCLEOTIDE SEQUENCE [LARGE SCALE GENOMIC DNA]</scope>
    <source>
        <strain evidence="2 3">DSM 4140</strain>
    </source>
</reference>
<organism evidence="2 3">
    <name type="scientific">Methanofollis liminatans DSM 4140</name>
    <dbReference type="NCBI Taxonomy" id="28892"/>
    <lineage>
        <taxon>Archaea</taxon>
        <taxon>Methanobacteriati</taxon>
        <taxon>Methanobacteriota</taxon>
        <taxon>Stenosarchaea group</taxon>
        <taxon>Methanomicrobia</taxon>
        <taxon>Methanomicrobiales</taxon>
        <taxon>Methanomicrobiaceae</taxon>
        <taxon>Methanofollis</taxon>
    </lineage>
</organism>
<dbReference type="EMBL" id="CM001555">
    <property type="protein sequence ID" value="EJG07285.1"/>
    <property type="molecule type" value="Genomic_DNA"/>
</dbReference>
<dbReference type="Proteomes" id="UP000005095">
    <property type="component" value="Chromosome"/>
</dbReference>
<protein>
    <recommendedName>
        <fullName evidence="4">Chromosome segregation ATPase</fullName>
    </recommendedName>
</protein>
<dbReference type="OrthoDB" id="146182at2157"/>
<dbReference type="GO" id="GO:0005737">
    <property type="term" value="C:cytoplasm"/>
    <property type="evidence" value="ECO:0007669"/>
    <property type="project" value="TreeGrafter"/>
</dbReference>
<proteinExistence type="predicted"/>
<dbReference type="PANTHER" id="PTHR45615">
    <property type="entry name" value="MYOSIN HEAVY CHAIN, NON-MUSCLE"/>
    <property type="match status" value="1"/>
</dbReference>
<dbReference type="GO" id="GO:0000146">
    <property type="term" value="F:microfilament motor activity"/>
    <property type="evidence" value="ECO:0007669"/>
    <property type="project" value="TreeGrafter"/>
</dbReference>
<feature type="coiled-coil region" evidence="1">
    <location>
        <begin position="825"/>
        <end position="852"/>
    </location>
</feature>
<evidence type="ECO:0008006" key="4">
    <source>
        <dbReference type="Google" id="ProtNLM"/>
    </source>
</evidence>
<name>J1L3I6_9EURY</name>
<evidence type="ECO:0000313" key="3">
    <source>
        <dbReference type="Proteomes" id="UP000005095"/>
    </source>
</evidence>
<feature type="coiled-coil region" evidence="1">
    <location>
        <begin position="441"/>
        <end position="631"/>
    </location>
</feature>
<dbReference type="STRING" id="28892.Metli_1330"/>
<dbReference type="GO" id="GO:0051015">
    <property type="term" value="F:actin filament binding"/>
    <property type="evidence" value="ECO:0007669"/>
    <property type="project" value="TreeGrafter"/>
</dbReference>
<evidence type="ECO:0000256" key="1">
    <source>
        <dbReference type="SAM" id="Coils"/>
    </source>
</evidence>
<feature type="coiled-coil region" evidence="1">
    <location>
        <begin position="304"/>
        <end position="385"/>
    </location>
</feature>
<sequence length="1467" mass="168883">MPKLQRVRVVNAQFDDGRGIYEDFTMPFYSRNATYELRNGGGKSVLLMLMLQCILPNTSLDPNHPFKDMFRGGDQNRTTHILAEWELEEGIAEKKYLLTGFCAKRRSDQDEGEKNDGIKYFSYIHLYDRQNDLDLKNIPLCWRERGDFVVRDYADSQRMLREKAKAGYDIWATDVRKEYLEKIQTYCLLEPEWEFIKQINRQENFLKSYFREFRSSRTLVEKLLIKTIERCLQHKQSLRTGEETGGSNEKSLADALYQCQEELKRLQEEQKCLHDYEHLLDGITTLQEANQEMIGSFQAFEESKQRAASQYAAHREALARKEEEIRDLQERAAGKEAALHSIETDIEMTGLIVQNVRVNLLRQSLEKVGGEKTHLEEAVEAQEHEVKCAWAVNKYLRYREALAEVRKNEEYIENTTRDHLEIFTRLQRLGKTLLAHSLREKQRVTDDLQRGEDEAEALKEANTKLERALGGITTRIEENRLAIDNLERQIAELDEEEADLHQKHKQCPRVDTGLSDQIPTLIEATERRITRENDACALLSAEIDERKRRLDRNEVSEKGLREQIDLRNRDIDRVKREVEAYTAEEQAAHQIAGLYGTDEVETCRAHLNDRIGELQESLRDLKDRRTSLEKELEGVLHYGVALNRDTLDALDTLREKYAEVMSGAEYLKDLPPDEREESLANAPWLSKAILLLPQDYETIVHSPSVLPALVQDASVVITSYGYLREKRVLTLGDVYIPSRPPKHTLRVLDSDREAERLRKEISRINDESIRTGEELEGARKNEEALRSFVLRFPPGYQEQKEAEIRGYAEARDEKVALHAAVQKEIEDDRDALPEIEARLEKKREEVNLFERKRLLLLNIQEISGKKKEASKGLQQKIQYGKEYEAALEQTEAGIARGTLDLKNKEQSNRQLNAHLRTVTGACAEYREYEKDEVDLLPDTDISRLTTDYHAAKDAVDGVNKNIGHVREMITRDRREAEEALADIKNLQVSIAEIEARKPHEPVPEEAIEVLKEGVQTLRGPLKRATERYNAVEKEHHFESLGLEKAEGAFNSHAPEPYLRNPALLDASPFEADLEGLEDVRVRTRSEIAALHGAHTEADDERRDLDAQYRNYEVLDGVYHFAGKTPLPARDLVPYADLRQELASNDARVKKSRKNFEGRKNMVIEDLSRVTVAVEFVNEIRTKLRAAENLDEAYSTRQSLDESAGMIRSDIAITREMVDGLREAETKIVAQALGIARQYRDYLKKFPTASKIEIDGRTYEMVHINFETCEYSSEVAEGTMHQYIQDLTHQIQTGEIGRKELEKALMPDQLVGRVLDMEQIIVKIRKIDIASHPLQEWEKIKASDGQENTMYIIFLVVIMSAIREVVVDRYDMKTAKVLIVDNPFGSTGAHYLWEKIGSILERNNVQIICSGHNIGADVREFFPVNHILTEEMSASGRTRIGIRFEGVGKELDRLERQKQEDVRAWLGS</sequence>
<dbReference type="HOGENOM" id="CLU_271774_0_0_2"/>
<keyword evidence="3" id="KW-1185">Reference proteome</keyword>
<dbReference type="PANTHER" id="PTHR45615:SF40">
    <property type="entry name" value="MYOSIN HEAVY CHAIN, NON-MUSCLE"/>
    <property type="match status" value="1"/>
</dbReference>
<gene>
    <name evidence="2" type="ORF">Metli_1330</name>
</gene>
<feature type="coiled-coil region" evidence="1">
    <location>
        <begin position="966"/>
        <end position="996"/>
    </location>
</feature>
<evidence type="ECO:0000313" key="2">
    <source>
        <dbReference type="EMBL" id="EJG07285.1"/>
    </source>
</evidence>
<accession>J1L3I6</accession>
<keyword evidence="1" id="KW-0175">Coiled coil</keyword>
<dbReference type="GO" id="GO:0016460">
    <property type="term" value="C:myosin II complex"/>
    <property type="evidence" value="ECO:0007669"/>
    <property type="project" value="TreeGrafter"/>
</dbReference>
<dbReference type="RefSeq" id="WP_004038986.1">
    <property type="nucleotide sequence ID" value="NZ_CM001555.1"/>
</dbReference>
<dbReference type="GO" id="GO:0032982">
    <property type="term" value="C:myosin filament"/>
    <property type="evidence" value="ECO:0007669"/>
    <property type="project" value="TreeGrafter"/>
</dbReference>